<keyword evidence="10" id="KW-1185">Reference proteome</keyword>
<keyword evidence="3 5" id="KW-0863">Zinc-finger</keyword>
<dbReference type="SMART" id="SM00184">
    <property type="entry name" value="RING"/>
    <property type="match status" value="1"/>
</dbReference>
<feature type="compositionally biased region" description="Polar residues" evidence="6">
    <location>
        <begin position="280"/>
        <end position="296"/>
    </location>
</feature>
<dbReference type="SMART" id="SM00356">
    <property type="entry name" value="ZnF_C3H1"/>
    <property type="match status" value="2"/>
</dbReference>
<dbReference type="PROSITE" id="PS50103">
    <property type="entry name" value="ZF_C3H1"/>
    <property type="match status" value="2"/>
</dbReference>
<protein>
    <submittedName>
        <fullName evidence="9">Uncharacterized protein</fullName>
    </submittedName>
</protein>
<dbReference type="InterPro" id="IPR013083">
    <property type="entry name" value="Znf_RING/FYVE/PHD"/>
</dbReference>
<sequence>MAQSLSKRVNLPPSEVPCKFFRSGVCRRGNSCWFKHESCKTLLVHPLRGASASAISLVTKPAEVDEYVESSERNEVHTQAENSSKAGTTTTSIVSDARYKESPEDDEDVDKCAICLEVPNIFGLLLNCDHVFCLSCMREWRITSGMATREFLGTVSEDSTADTYTERRGGDITLADHSLRAERRRTEVRLNKCCPLCRRPSDFIVPSSHRPAKSTAGNSNRMSGEHAKQLTKQEIIDAYLATLKHIPCKYFAATRSCQFGNDCHYAHRVPAQKVRGMTANGRSSTCPESPRRQGTTDPYREYVFSPLELLQCASRFRRQRQLEYSRIDRDEVDQLADELLFYDRLDIQDDLPYEAIPSVFDVIPRDSVEPDPVMIISEHISRLRALILERHGN</sequence>
<feature type="region of interest" description="Disordered" evidence="6">
    <location>
        <begin position="276"/>
        <end position="297"/>
    </location>
</feature>
<dbReference type="InterPro" id="IPR017907">
    <property type="entry name" value="Znf_RING_CS"/>
</dbReference>
<dbReference type="InterPro" id="IPR045072">
    <property type="entry name" value="MKRN-like"/>
</dbReference>
<dbReference type="InterPro" id="IPR018957">
    <property type="entry name" value="Znf_C3HC4_RING-type"/>
</dbReference>
<evidence type="ECO:0000313" key="10">
    <source>
        <dbReference type="Proteomes" id="UP000094385"/>
    </source>
</evidence>
<keyword evidence="1" id="KW-0808">Transferase</keyword>
<feature type="zinc finger region" description="C3H1-type" evidence="5">
    <location>
        <begin position="242"/>
        <end position="270"/>
    </location>
</feature>
<dbReference type="Gene3D" id="4.10.1000.10">
    <property type="entry name" value="Zinc finger, CCCH-type"/>
    <property type="match status" value="2"/>
</dbReference>
<feature type="compositionally biased region" description="Polar residues" evidence="6">
    <location>
        <begin position="79"/>
        <end position="94"/>
    </location>
</feature>
<dbReference type="PROSITE" id="PS50089">
    <property type="entry name" value="ZF_RING_2"/>
    <property type="match status" value="1"/>
</dbReference>
<accession>A0A1E3Q9F4</accession>
<dbReference type="EMBL" id="KV454292">
    <property type="protein sequence ID" value="ODQ74198.1"/>
    <property type="molecule type" value="Genomic_DNA"/>
</dbReference>
<dbReference type="PANTHER" id="PTHR11224">
    <property type="entry name" value="MAKORIN-RELATED"/>
    <property type="match status" value="1"/>
</dbReference>
<dbReference type="InterPro" id="IPR001841">
    <property type="entry name" value="Znf_RING"/>
</dbReference>
<evidence type="ECO:0000256" key="5">
    <source>
        <dbReference type="PROSITE-ProRule" id="PRU00723"/>
    </source>
</evidence>
<dbReference type="GO" id="GO:0008270">
    <property type="term" value="F:zinc ion binding"/>
    <property type="evidence" value="ECO:0007669"/>
    <property type="project" value="UniProtKB-KW"/>
</dbReference>
<dbReference type="InterPro" id="IPR000571">
    <property type="entry name" value="Znf_CCCH"/>
</dbReference>
<dbReference type="InterPro" id="IPR036855">
    <property type="entry name" value="Znf_CCCH_sf"/>
</dbReference>
<proteinExistence type="predicted"/>
<dbReference type="PANTHER" id="PTHR11224:SF59">
    <property type="entry name" value="RING-TYPE E3 UBIQUITIN TRANSFERASE"/>
    <property type="match status" value="1"/>
</dbReference>
<dbReference type="STRING" id="675824.A0A1E3Q9F4"/>
<dbReference type="OrthoDB" id="250836at2759"/>
<dbReference type="Gene3D" id="3.30.40.10">
    <property type="entry name" value="Zinc/RING finger domain, C3HC4 (zinc finger)"/>
    <property type="match status" value="1"/>
</dbReference>
<evidence type="ECO:0000256" key="2">
    <source>
        <dbReference type="ARBA" id="ARBA00022723"/>
    </source>
</evidence>
<feature type="domain" description="C3H1-type" evidence="8">
    <location>
        <begin position="12"/>
        <end position="39"/>
    </location>
</feature>
<feature type="zinc finger region" description="C3H1-type" evidence="5">
    <location>
        <begin position="12"/>
        <end position="39"/>
    </location>
</feature>
<feature type="region of interest" description="Disordered" evidence="6">
    <location>
        <begin position="207"/>
        <end position="227"/>
    </location>
</feature>
<dbReference type="Pfam" id="PF00642">
    <property type="entry name" value="zf-CCCH"/>
    <property type="match status" value="2"/>
</dbReference>
<dbReference type="Proteomes" id="UP000094385">
    <property type="component" value="Unassembled WGS sequence"/>
</dbReference>
<keyword evidence="4 5" id="KW-0862">Zinc</keyword>
<evidence type="ECO:0000313" key="9">
    <source>
        <dbReference type="EMBL" id="ODQ74198.1"/>
    </source>
</evidence>
<dbReference type="SUPFAM" id="SSF90229">
    <property type="entry name" value="CCCH zinc finger"/>
    <property type="match status" value="2"/>
</dbReference>
<feature type="domain" description="RING-type" evidence="7">
    <location>
        <begin position="112"/>
        <end position="198"/>
    </location>
</feature>
<evidence type="ECO:0000256" key="6">
    <source>
        <dbReference type="SAM" id="MobiDB-lite"/>
    </source>
</evidence>
<feature type="domain" description="C3H1-type" evidence="8">
    <location>
        <begin position="242"/>
        <end position="270"/>
    </location>
</feature>
<dbReference type="GO" id="GO:0061630">
    <property type="term" value="F:ubiquitin protein ligase activity"/>
    <property type="evidence" value="ECO:0007669"/>
    <property type="project" value="InterPro"/>
</dbReference>
<gene>
    <name evidence="9" type="ORF">LIPSTDRAFT_62240</name>
</gene>
<organism evidence="9 10">
    <name type="scientific">Lipomyces starkeyi NRRL Y-11557</name>
    <dbReference type="NCBI Taxonomy" id="675824"/>
    <lineage>
        <taxon>Eukaryota</taxon>
        <taxon>Fungi</taxon>
        <taxon>Dikarya</taxon>
        <taxon>Ascomycota</taxon>
        <taxon>Saccharomycotina</taxon>
        <taxon>Lipomycetes</taxon>
        <taxon>Lipomycetales</taxon>
        <taxon>Lipomycetaceae</taxon>
        <taxon>Lipomyces</taxon>
    </lineage>
</organism>
<evidence type="ECO:0000256" key="4">
    <source>
        <dbReference type="ARBA" id="ARBA00022833"/>
    </source>
</evidence>
<dbReference type="Pfam" id="PF00097">
    <property type="entry name" value="zf-C3HC4"/>
    <property type="match status" value="1"/>
</dbReference>
<evidence type="ECO:0000256" key="3">
    <source>
        <dbReference type="ARBA" id="ARBA00022771"/>
    </source>
</evidence>
<keyword evidence="2 5" id="KW-0479">Metal-binding</keyword>
<evidence type="ECO:0000259" key="7">
    <source>
        <dbReference type="PROSITE" id="PS50089"/>
    </source>
</evidence>
<feature type="region of interest" description="Disordered" evidence="6">
    <location>
        <begin position="68"/>
        <end position="102"/>
    </location>
</feature>
<name>A0A1E3Q9F4_LIPST</name>
<dbReference type="AlphaFoldDB" id="A0A1E3Q9F4"/>
<dbReference type="GO" id="GO:0000209">
    <property type="term" value="P:protein polyubiquitination"/>
    <property type="evidence" value="ECO:0007669"/>
    <property type="project" value="InterPro"/>
</dbReference>
<dbReference type="SUPFAM" id="SSF57850">
    <property type="entry name" value="RING/U-box"/>
    <property type="match status" value="1"/>
</dbReference>
<reference evidence="9 10" key="1">
    <citation type="journal article" date="2016" name="Proc. Natl. Acad. Sci. U.S.A.">
        <title>Comparative genomics of biotechnologically important yeasts.</title>
        <authorList>
            <person name="Riley R."/>
            <person name="Haridas S."/>
            <person name="Wolfe K.H."/>
            <person name="Lopes M.R."/>
            <person name="Hittinger C.T."/>
            <person name="Goeker M."/>
            <person name="Salamov A.A."/>
            <person name="Wisecaver J.H."/>
            <person name="Long T.M."/>
            <person name="Calvey C.H."/>
            <person name="Aerts A.L."/>
            <person name="Barry K.W."/>
            <person name="Choi C."/>
            <person name="Clum A."/>
            <person name="Coughlan A.Y."/>
            <person name="Deshpande S."/>
            <person name="Douglass A.P."/>
            <person name="Hanson S.J."/>
            <person name="Klenk H.-P."/>
            <person name="LaButti K.M."/>
            <person name="Lapidus A."/>
            <person name="Lindquist E.A."/>
            <person name="Lipzen A.M."/>
            <person name="Meier-Kolthoff J.P."/>
            <person name="Ohm R.A."/>
            <person name="Otillar R.P."/>
            <person name="Pangilinan J.L."/>
            <person name="Peng Y."/>
            <person name="Rokas A."/>
            <person name="Rosa C.A."/>
            <person name="Scheuner C."/>
            <person name="Sibirny A.A."/>
            <person name="Slot J.C."/>
            <person name="Stielow J.B."/>
            <person name="Sun H."/>
            <person name="Kurtzman C.P."/>
            <person name="Blackwell M."/>
            <person name="Grigoriev I.V."/>
            <person name="Jeffries T.W."/>
        </authorList>
    </citation>
    <scope>NUCLEOTIDE SEQUENCE [LARGE SCALE GENOMIC DNA]</scope>
    <source>
        <strain evidence="9 10">NRRL Y-11557</strain>
    </source>
</reference>
<dbReference type="PROSITE" id="PS00518">
    <property type="entry name" value="ZF_RING_1"/>
    <property type="match status" value="1"/>
</dbReference>
<evidence type="ECO:0000256" key="1">
    <source>
        <dbReference type="ARBA" id="ARBA00022679"/>
    </source>
</evidence>
<evidence type="ECO:0000259" key="8">
    <source>
        <dbReference type="PROSITE" id="PS50103"/>
    </source>
</evidence>